<dbReference type="UniPathway" id="UPA00629">
    <property type="reaction ID" value="UER00682"/>
</dbReference>
<dbReference type="AlphaFoldDB" id="A0A2M8P9W8"/>
<sequence>MDKEAFIAQVRGGLIVSCQALPDEPLHGAEIMARMAVAAQMGGARGIRANGVEDIRAIRRAVNLPIIGLYKDGSQGVYITPTVWHAQAVMAAGAQVIAFDATRRPRPNNERVADLIAAIHAQGRLALADVATLEEAHAAQADGADFVAPTLNGYTEETADSATPDFDLIRAMAMQLHVPVIAEGHINTPQQARQALECGALAVVVGSAITRPQIITANFVRHLRA</sequence>
<dbReference type="GO" id="GO:0047465">
    <property type="term" value="F:N-acylglucosamine-6-phosphate 2-epimerase activity"/>
    <property type="evidence" value="ECO:0007669"/>
    <property type="project" value="UniProtKB-EC"/>
</dbReference>
<evidence type="ECO:0000256" key="1">
    <source>
        <dbReference type="ARBA" id="ARBA00000056"/>
    </source>
</evidence>
<name>A0A2M8P9W8_9CHLR</name>
<comment type="similarity">
    <text evidence="4 7">Belongs to the NanE family.</text>
</comment>
<organism evidence="8 9">
    <name type="scientific">Candidatus Thermofonsia Clade 1 bacterium</name>
    <dbReference type="NCBI Taxonomy" id="2364210"/>
    <lineage>
        <taxon>Bacteria</taxon>
        <taxon>Bacillati</taxon>
        <taxon>Chloroflexota</taxon>
        <taxon>Candidatus Thermofontia</taxon>
        <taxon>Candidatus Thermofonsia Clade 1</taxon>
    </lineage>
</organism>
<evidence type="ECO:0000313" key="8">
    <source>
        <dbReference type="EMBL" id="PJF34351.1"/>
    </source>
</evidence>
<dbReference type="NCBIfam" id="NF002231">
    <property type="entry name" value="PRK01130.1"/>
    <property type="match status" value="1"/>
</dbReference>
<evidence type="ECO:0000256" key="2">
    <source>
        <dbReference type="ARBA" id="ARBA00002147"/>
    </source>
</evidence>
<dbReference type="GO" id="GO:0005975">
    <property type="term" value="P:carbohydrate metabolic process"/>
    <property type="evidence" value="ECO:0007669"/>
    <property type="project" value="UniProtKB-UniRule"/>
</dbReference>
<proteinExistence type="inferred from homology"/>
<dbReference type="Gene3D" id="3.20.20.70">
    <property type="entry name" value="Aldolase class I"/>
    <property type="match status" value="1"/>
</dbReference>
<dbReference type="FunFam" id="3.20.20.70:FF:000035">
    <property type="entry name" value="Putative N-acetylmannosamine-6-phosphate 2-epimerase"/>
    <property type="match status" value="1"/>
</dbReference>
<dbReference type="SUPFAM" id="SSF51366">
    <property type="entry name" value="Ribulose-phoshate binding barrel"/>
    <property type="match status" value="1"/>
</dbReference>
<comment type="catalytic activity">
    <reaction evidence="1 7">
        <text>an N-acyl-D-glucosamine 6-phosphate = an N-acyl-D-mannosamine 6-phosphate</text>
        <dbReference type="Rhea" id="RHEA:23932"/>
        <dbReference type="ChEBI" id="CHEBI:57599"/>
        <dbReference type="ChEBI" id="CHEBI:57666"/>
        <dbReference type="EC" id="5.1.3.9"/>
    </reaction>
</comment>
<dbReference type="InterPro" id="IPR007260">
    <property type="entry name" value="NanE"/>
</dbReference>
<dbReference type="Proteomes" id="UP000229681">
    <property type="component" value="Unassembled WGS sequence"/>
</dbReference>
<dbReference type="InterPro" id="IPR013785">
    <property type="entry name" value="Aldolase_TIM"/>
</dbReference>
<evidence type="ECO:0000256" key="7">
    <source>
        <dbReference type="HAMAP-Rule" id="MF_01235"/>
    </source>
</evidence>
<evidence type="ECO:0000256" key="6">
    <source>
        <dbReference type="ARBA" id="ARBA00023277"/>
    </source>
</evidence>
<dbReference type="PANTHER" id="PTHR36204:SF1">
    <property type="entry name" value="N-ACETYLMANNOSAMINE-6-PHOSPHATE 2-EPIMERASE-RELATED"/>
    <property type="match status" value="1"/>
</dbReference>
<comment type="caution">
    <text evidence="8">The sequence shown here is derived from an EMBL/GenBank/DDBJ whole genome shotgun (WGS) entry which is preliminary data.</text>
</comment>
<reference evidence="8 9" key="1">
    <citation type="submission" date="2017-11" db="EMBL/GenBank/DDBJ databases">
        <title>Evolution of Phototrophy in the Chloroflexi Phylum Driven by Horizontal Gene Transfer.</title>
        <authorList>
            <person name="Ward L.M."/>
            <person name="Hemp J."/>
            <person name="Shih P.M."/>
            <person name="Mcglynn S.E."/>
            <person name="Fischer W."/>
        </authorList>
    </citation>
    <scope>NUCLEOTIDE SEQUENCE [LARGE SCALE GENOMIC DNA]</scope>
    <source>
        <strain evidence="8">JP3_13</strain>
    </source>
</reference>
<dbReference type="EMBL" id="PGTM01000449">
    <property type="protein sequence ID" value="PJF34351.1"/>
    <property type="molecule type" value="Genomic_DNA"/>
</dbReference>
<dbReference type="GO" id="GO:0005829">
    <property type="term" value="C:cytosol"/>
    <property type="evidence" value="ECO:0007669"/>
    <property type="project" value="TreeGrafter"/>
</dbReference>
<dbReference type="EC" id="5.1.3.9" evidence="7"/>
<dbReference type="GO" id="GO:0006053">
    <property type="term" value="P:N-acetylmannosamine catabolic process"/>
    <property type="evidence" value="ECO:0007669"/>
    <property type="project" value="TreeGrafter"/>
</dbReference>
<evidence type="ECO:0000256" key="4">
    <source>
        <dbReference type="ARBA" id="ARBA00007439"/>
    </source>
</evidence>
<keyword evidence="6 7" id="KW-0119">Carbohydrate metabolism</keyword>
<evidence type="ECO:0000256" key="5">
    <source>
        <dbReference type="ARBA" id="ARBA00023235"/>
    </source>
</evidence>
<protein>
    <recommendedName>
        <fullName evidence="7">Putative N-acetylmannosamine-6-phosphate 2-epimerase</fullName>
        <ecNumber evidence="7">5.1.3.9</ecNumber>
    </recommendedName>
    <alternativeName>
        <fullName evidence="7">ManNAc-6-P epimerase</fullName>
    </alternativeName>
</protein>
<dbReference type="HAMAP" id="MF_01235">
    <property type="entry name" value="ManNAc6P_epimer"/>
    <property type="match status" value="1"/>
</dbReference>
<keyword evidence="5 7" id="KW-0413">Isomerase</keyword>
<gene>
    <name evidence="7" type="primary">nanE</name>
    <name evidence="8" type="ORF">CUN49_16105</name>
</gene>
<comment type="pathway">
    <text evidence="3 7">Amino-sugar metabolism; N-acetylneuraminate degradation; D-fructose 6-phosphate from N-acetylneuraminate: step 3/5.</text>
</comment>
<evidence type="ECO:0000313" key="9">
    <source>
        <dbReference type="Proteomes" id="UP000229681"/>
    </source>
</evidence>
<dbReference type="InterPro" id="IPR011060">
    <property type="entry name" value="RibuloseP-bd_barrel"/>
</dbReference>
<evidence type="ECO:0000256" key="3">
    <source>
        <dbReference type="ARBA" id="ARBA00005081"/>
    </source>
</evidence>
<dbReference type="PANTHER" id="PTHR36204">
    <property type="entry name" value="N-ACETYLMANNOSAMINE-6-PHOSPHATE 2-EPIMERASE-RELATED"/>
    <property type="match status" value="1"/>
</dbReference>
<dbReference type="Pfam" id="PF04131">
    <property type="entry name" value="NanE"/>
    <property type="match status" value="1"/>
</dbReference>
<dbReference type="GO" id="GO:0019262">
    <property type="term" value="P:N-acetylneuraminate catabolic process"/>
    <property type="evidence" value="ECO:0007669"/>
    <property type="project" value="UniProtKB-UniRule"/>
</dbReference>
<dbReference type="CDD" id="cd04729">
    <property type="entry name" value="NanE"/>
    <property type="match status" value="1"/>
</dbReference>
<comment type="function">
    <text evidence="2 7">Converts N-acetylmannosamine-6-phosphate (ManNAc-6-P) to N-acetylglucosamine-6-phosphate (GlcNAc-6-P).</text>
</comment>
<accession>A0A2M8P9W8</accession>